<comment type="caution">
    <text evidence="1">The sequence shown here is derived from an EMBL/GenBank/DDBJ whole genome shotgun (WGS) entry which is preliminary data.</text>
</comment>
<dbReference type="Proteomes" id="UP000239425">
    <property type="component" value="Unassembled WGS sequence"/>
</dbReference>
<name>A0A2S5R7C2_9PROT</name>
<keyword evidence="2" id="KW-1185">Reference proteome</keyword>
<organism evidence="1 2">
    <name type="scientific">Holospora curviuscula</name>
    <dbReference type="NCBI Taxonomy" id="1082868"/>
    <lineage>
        <taxon>Bacteria</taxon>
        <taxon>Pseudomonadati</taxon>
        <taxon>Pseudomonadota</taxon>
        <taxon>Alphaproteobacteria</taxon>
        <taxon>Holosporales</taxon>
        <taxon>Holosporaceae</taxon>
        <taxon>Holospora</taxon>
    </lineage>
</organism>
<gene>
    <name evidence="1" type="ORF">HCUR_01365</name>
</gene>
<dbReference type="AlphaFoldDB" id="A0A2S5R7C2"/>
<dbReference type="RefSeq" id="WP_104207282.1">
    <property type="nucleotide sequence ID" value="NZ_PHHC01000131.1"/>
</dbReference>
<reference evidence="1 2" key="1">
    <citation type="submission" date="2017-11" db="EMBL/GenBank/DDBJ databases">
        <title>Comparative genomic analysis of Holospora spp., intranuclear symbionts of paramecia.</title>
        <authorList>
            <person name="Garushyants S.K."/>
            <person name="Beliavskaya A."/>
            <person name="Malko D.B."/>
            <person name="Logacheva M.D."/>
            <person name="Rautian M.S."/>
            <person name="Gelfand M.S."/>
        </authorList>
    </citation>
    <scope>NUCLEOTIDE SEQUENCE [LARGE SCALE GENOMIC DNA]</scope>
    <source>
        <strain evidence="2">02AZ16</strain>
    </source>
</reference>
<evidence type="ECO:0000313" key="2">
    <source>
        <dbReference type="Proteomes" id="UP000239425"/>
    </source>
</evidence>
<dbReference type="EMBL" id="PHHC01000131">
    <property type="protein sequence ID" value="PPE03187.1"/>
    <property type="molecule type" value="Genomic_DNA"/>
</dbReference>
<protein>
    <submittedName>
        <fullName evidence="1">Uncharacterized protein</fullName>
    </submittedName>
</protein>
<sequence>MFKYKTYISAMQSISNHWVREELKESKLLEKSYKKKWRSKKIRRRRNIDDKKMQKASMLEMGQKLKEVRRLKINQNLNEGPLLKKRRTETIQVPDEFKTLTSNKNQKLDVKLKRWIERKKVDE</sequence>
<evidence type="ECO:0000313" key="1">
    <source>
        <dbReference type="EMBL" id="PPE03187.1"/>
    </source>
</evidence>
<accession>A0A2S5R7C2</accession>
<proteinExistence type="predicted"/>